<evidence type="ECO:0000313" key="3">
    <source>
        <dbReference type="Proteomes" id="UP000824025"/>
    </source>
</evidence>
<dbReference type="EMBL" id="DXCF01000016">
    <property type="protein sequence ID" value="HIZ09431.1"/>
    <property type="molecule type" value="Genomic_DNA"/>
</dbReference>
<comment type="caution">
    <text evidence="2">The sequence shown here is derived from an EMBL/GenBank/DDBJ whole genome shotgun (WGS) entry which is preliminary data.</text>
</comment>
<proteinExistence type="predicted"/>
<gene>
    <name evidence="2" type="ORF">H9726_02975</name>
</gene>
<name>A0A9D2II55_9FIRM</name>
<evidence type="ECO:0000256" key="1">
    <source>
        <dbReference type="SAM" id="Phobius"/>
    </source>
</evidence>
<reference evidence="2" key="1">
    <citation type="journal article" date="2021" name="PeerJ">
        <title>Extensive microbial diversity within the chicken gut microbiome revealed by metagenomics and culture.</title>
        <authorList>
            <person name="Gilroy R."/>
            <person name="Ravi A."/>
            <person name="Getino M."/>
            <person name="Pursley I."/>
            <person name="Horton D.L."/>
            <person name="Alikhan N.F."/>
            <person name="Baker D."/>
            <person name="Gharbi K."/>
            <person name="Hall N."/>
            <person name="Watson M."/>
            <person name="Adriaenssens E.M."/>
            <person name="Foster-Nyarko E."/>
            <person name="Jarju S."/>
            <person name="Secka A."/>
            <person name="Antonio M."/>
            <person name="Oren A."/>
            <person name="Chaudhuri R.R."/>
            <person name="La Ragione R."/>
            <person name="Hildebrand F."/>
            <person name="Pallen M.J."/>
        </authorList>
    </citation>
    <scope>NUCLEOTIDE SEQUENCE</scope>
    <source>
        <strain evidence="2">CHK192-19661</strain>
    </source>
</reference>
<keyword evidence="1" id="KW-1133">Transmembrane helix</keyword>
<organism evidence="2 3">
    <name type="scientific">Candidatus Borkfalkia avicola</name>
    <dbReference type="NCBI Taxonomy" id="2838503"/>
    <lineage>
        <taxon>Bacteria</taxon>
        <taxon>Bacillati</taxon>
        <taxon>Bacillota</taxon>
        <taxon>Clostridia</taxon>
        <taxon>Christensenellales</taxon>
        <taxon>Christensenellaceae</taxon>
        <taxon>Candidatus Borkfalkia</taxon>
    </lineage>
</organism>
<keyword evidence="1" id="KW-0472">Membrane</keyword>
<evidence type="ECO:0000313" key="2">
    <source>
        <dbReference type="EMBL" id="HIZ09431.1"/>
    </source>
</evidence>
<protein>
    <submittedName>
        <fullName evidence="2">SHOCT domain-containing protein</fullName>
    </submittedName>
</protein>
<reference evidence="2" key="2">
    <citation type="submission" date="2021-04" db="EMBL/GenBank/DDBJ databases">
        <authorList>
            <person name="Gilroy R."/>
        </authorList>
    </citation>
    <scope>NUCLEOTIDE SEQUENCE</scope>
    <source>
        <strain evidence="2">CHK192-19661</strain>
    </source>
</reference>
<feature type="transmembrane region" description="Helical" evidence="1">
    <location>
        <begin position="103"/>
        <end position="125"/>
    </location>
</feature>
<accession>A0A9D2II55</accession>
<feature type="transmembrane region" description="Helical" evidence="1">
    <location>
        <begin position="137"/>
        <end position="157"/>
    </location>
</feature>
<dbReference type="Proteomes" id="UP000824025">
    <property type="component" value="Unassembled WGS sequence"/>
</dbReference>
<dbReference type="AlphaFoldDB" id="A0A9D2II55"/>
<keyword evidence="1" id="KW-0812">Transmembrane</keyword>
<sequence length="269" mass="29644">MVKITLRRACLGAAALLLALFSLLALCFPVVRLDLANVLNGGEIGSLLESYGLSSASENGFALLGGDSGVIRFFNEFSVGFISSSGIEYHMTDLSGLEVFSQVFNIVILVISAMLVIGSVSWLFFMKGENLLKTIAIFAAWIGIIYMVEGLLFSLLMEAEWDKMLDLAAGSGAVFFGNMFSTLAYVPFILIFVFEAAFWTVYYRVKAADGEETRSDIAKVDPQKQDGSSERQLFVLLREYKKLLDEGVLTEQEFEKIKGELLREEPADA</sequence>